<dbReference type="RefSeq" id="WP_022750017.1">
    <property type="nucleotide sequence ID" value="NC_022571.1"/>
</dbReference>
<keyword evidence="2" id="KW-1185">Reference proteome</keyword>
<dbReference type="GeneID" id="55476452"/>
<name>U5N027_CLOSA</name>
<proteinExistence type="predicted"/>
<dbReference type="Proteomes" id="UP000017118">
    <property type="component" value="Chromosome"/>
</dbReference>
<dbReference type="OrthoDB" id="9811799at2"/>
<reference evidence="1 2" key="1">
    <citation type="journal article" date="2013" name="Genome Announc.">
        <title>Complete Genome Sequence of the Solvent Producer Clostridium saccharobutylicum NCP262 (DSM 13864).</title>
        <authorList>
            <person name="Poehlein A."/>
            <person name="Hartwich K."/>
            <person name="Krabben P."/>
            <person name="Ehrenreich A."/>
            <person name="Liebl W."/>
            <person name="Durre P."/>
            <person name="Gottschalk G."/>
            <person name="Daniel R."/>
        </authorList>
    </citation>
    <scope>NUCLEOTIDE SEQUENCE [LARGE SCALE GENOMIC DNA]</scope>
    <source>
        <strain evidence="1">DSM 13864</strain>
    </source>
</reference>
<dbReference type="HOGENOM" id="CLU_828853_0_0_9"/>
<dbReference type="eggNOG" id="COG1052">
    <property type="taxonomic scope" value="Bacteria"/>
</dbReference>
<dbReference type="PATRIC" id="fig|1345695.10.peg.2058"/>
<sequence>MNNNIITYFKENGMINPKRSINLIYKAIKFTKLNLNGIIVFTEAACGEFLYTPIIAAMAGAKKVYAITKDSKYASKDEVKKKTMLFAELCDVADKIDVVFDKMNINEADIVTNLGFVRPIDKETIDMMKENAVIPYMCETWELRNDDIDINYCRQKAINVMGTNENYPGLDTFKFSGPLAIKMLFDVGIEIYKSKIVIVSNDNFGQRIYTTLSKLSSDVVVIRNLLEENHHLLVNADALIVADYTSEKCFIGKNNSEITSKKLKALSNFITVVQYAGIVDIDDLKENCINFYPDYEVGNYRMGKTLAYLGPKPIIDLHCAGLKVGEIMYKNSKKQIRNKLCQEFL</sequence>
<dbReference type="KEGG" id="csb:CLSA_c41670"/>
<evidence type="ECO:0000313" key="1">
    <source>
        <dbReference type="EMBL" id="AGX45127.1"/>
    </source>
</evidence>
<dbReference type="EMBL" id="CP006721">
    <property type="protein sequence ID" value="AGX45127.1"/>
    <property type="molecule type" value="Genomic_DNA"/>
</dbReference>
<accession>U5N027</accession>
<evidence type="ECO:0000313" key="2">
    <source>
        <dbReference type="Proteomes" id="UP000017118"/>
    </source>
</evidence>
<organism evidence="1 2">
    <name type="scientific">Clostridium saccharobutylicum DSM 13864</name>
    <dbReference type="NCBI Taxonomy" id="1345695"/>
    <lineage>
        <taxon>Bacteria</taxon>
        <taxon>Bacillati</taxon>
        <taxon>Bacillota</taxon>
        <taxon>Clostridia</taxon>
        <taxon>Eubacteriales</taxon>
        <taxon>Clostridiaceae</taxon>
        <taxon>Clostridium</taxon>
    </lineage>
</organism>
<dbReference type="AlphaFoldDB" id="U5N027"/>
<protein>
    <submittedName>
        <fullName evidence="1">Uncharacterized protein</fullName>
    </submittedName>
</protein>
<gene>
    <name evidence="1" type="ORF">CLSA_c41670</name>
</gene>